<organism evidence="1 2">
    <name type="scientific">Caproicibacterium argilliputei</name>
    <dbReference type="NCBI Taxonomy" id="3030016"/>
    <lineage>
        <taxon>Bacteria</taxon>
        <taxon>Bacillati</taxon>
        <taxon>Bacillota</taxon>
        <taxon>Clostridia</taxon>
        <taxon>Eubacteriales</taxon>
        <taxon>Oscillospiraceae</taxon>
        <taxon>Caproicibacterium</taxon>
    </lineage>
</organism>
<dbReference type="KEGG" id="carl:PXC00_01785"/>
<dbReference type="EMBL" id="CP135996">
    <property type="protein sequence ID" value="WOC32627.1"/>
    <property type="molecule type" value="Genomic_DNA"/>
</dbReference>
<name>A0AA97H2W8_9FIRM</name>
<dbReference type="RefSeq" id="WP_275844514.1">
    <property type="nucleotide sequence ID" value="NZ_CP135996.1"/>
</dbReference>
<evidence type="ECO:0000313" key="2">
    <source>
        <dbReference type="Proteomes" id="UP001300604"/>
    </source>
</evidence>
<sequence length="121" mass="13536">MEYLGVIALLLFLCYSSYPGRLRNLERKVRKLKSKLEGGTAMSKLFSELTGKTCLLELDDDLSSTSAPDTDCPVTILDTDEEWVKIRFTDKKGTVKTQMLRLESILHVELLPEASAPTALL</sequence>
<keyword evidence="2" id="KW-1185">Reference proteome</keyword>
<evidence type="ECO:0000313" key="1">
    <source>
        <dbReference type="EMBL" id="WOC32627.1"/>
    </source>
</evidence>
<protein>
    <submittedName>
        <fullName evidence="1">Uncharacterized protein</fullName>
    </submittedName>
</protein>
<reference evidence="1" key="1">
    <citation type="submission" date="2023-09" db="EMBL/GenBank/DDBJ databases">
        <authorList>
            <person name="Zeng C."/>
        </authorList>
    </citation>
    <scope>NUCLEOTIDE SEQUENCE</scope>
    <source>
        <strain evidence="1">ZCY20-5</strain>
    </source>
</reference>
<proteinExistence type="predicted"/>
<dbReference type="AlphaFoldDB" id="A0AA97H2W8"/>
<dbReference type="Proteomes" id="UP001300604">
    <property type="component" value="Chromosome"/>
</dbReference>
<reference evidence="1" key="2">
    <citation type="submission" date="2024-06" db="EMBL/GenBank/DDBJ databases">
        <title>Caproicibacterium argilliputei sp. nov, a novel caproic acid producing anaerobic bacterium isolated from pit mud.</title>
        <authorList>
            <person name="Xia S."/>
        </authorList>
    </citation>
    <scope>NUCLEOTIDE SEQUENCE</scope>
    <source>
        <strain evidence="1">ZCY20-5</strain>
    </source>
</reference>
<gene>
    <name evidence="1" type="ORF">PXC00_01785</name>
</gene>
<accession>A0AA97H2W8</accession>